<dbReference type="Proteomes" id="UP001156940">
    <property type="component" value="Unassembled WGS sequence"/>
</dbReference>
<dbReference type="EMBL" id="JARXRM010000044">
    <property type="protein sequence ID" value="MDH5824321.1"/>
    <property type="molecule type" value="Genomic_DNA"/>
</dbReference>
<name>A0ABT6JBW8_9GAMM</name>
<evidence type="ECO:0000313" key="1">
    <source>
        <dbReference type="EMBL" id="MDH5824321.1"/>
    </source>
</evidence>
<sequence length="57" mass="6278">MALTTYANIARDIFVALASKGKADKQTLDNLAEYSFKAAQVFVDQAKLINSKAQQQE</sequence>
<organism evidence="1 2">
    <name type="scientific">Luteimonas endophytica</name>
    <dbReference type="NCBI Taxonomy" id="3042023"/>
    <lineage>
        <taxon>Bacteria</taxon>
        <taxon>Pseudomonadati</taxon>
        <taxon>Pseudomonadota</taxon>
        <taxon>Gammaproteobacteria</taxon>
        <taxon>Lysobacterales</taxon>
        <taxon>Lysobacteraceae</taxon>
        <taxon>Luteimonas</taxon>
    </lineage>
</organism>
<gene>
    <name evidence="1" type="ORF">QFW77_15200</name>
</gene>
<proteinExistence type="predicted"/>
<dbReference type="RefSeq" id="WP_280575631.1">
    <property type="nucleotide sequence ID" value="NZ_JARXRM010000044.1"/>
</dbReference>
<evidence type="ECO:0000313" key="2">
    <source>
        <dbReference type="Proteomes" id="UP001156940"/>
    </source>
</evidence>
<accession>A0ABT6JBW8</accession>
<protein>
    <recommendedName>
        <fullName evidence="3">DUF3077 domain-containing protein</fullName>
    </recommendedName>
</protein>
<reference evidence="1 2" key="1">
    <citation type="submission" date="2023-04" db="EMBL/GenBank/DDBJ databases">
        <title>Luteimonas endophyticus RD2P54.</title>
        <authorList>
            <person name="Sun J.-Q."/>
        </authorList>
    </citation>
    <scope>NUCLEOTIDE SEQUENCE [LARGE SCALE GENOMIC DNA]</scope>
    <source>
        <strain evidence="1 2">RD2P54</strain>
    </source>
</reference>
<evidence type="ECO:0008006" key="3">
    <source>
        <dbReference type="Google" id="ProtNLM"/>
    </source>
</evidence>
<comment type="caution">
    <text evidence="1">The sequence shown here is derived from an EMBL/GenBank/DDBJ whole genome shotgun (WGS) entry which is preliminary data.</text>
</comment>
<keyword evidence="2" id="KW-1185">Reference proteome</keyword>